<organism evidence="1 2">
    <name type="scientific">Arenicella chitinivorans</name>
    <dbReference type="NCBI Taxonomy" id="1329800"/>
    <lineage>
        <taxon>Bacteria</taxon>
        <taxon>Pseudomonadati</taxon>
        <taxon>Pseudomonadota</taxon>
        <taxon>Gammaproteobacteria</taxon>
        <taxon>Arenicellales</taxon>
        <taxon>Arenicellaceae</taxon>
        <taxon>Arenicella</taxon>
    </lineage>
</organism>
<keyword evidence="2" id="KW-1185">Reference proteome</keyword>
<dbReference type="InterPro" id="IPR038763">
    <property type="entry name" value="DHH_sf"/>
</dbReference>
<evidence type="ECO:0000313" key="2">
    <source>
        <dbReference type="Proteomes" id="UP000614811"/>
    </source>
</evidence>
<evidence type="ECO:0008006" key="3">
    <source>
        <dbReference type="Google" id="ProtNLM"/>
    </source>
</evidence>
<proteinExistence type="predicted"/>
<name>A0A918RIG4_9GAMM</name>
<dbReference type="AlphaFoldDB" id="A0A918RIG4"/>
<dbReference type="SUPFAM" id="SSF64182">
    <property type="entry name" value="DHH phosphoesterases"/>
    <property type="match status" value="1"/>
</dbReference>
<reference evidence="1" key="2">
    <citation type="submission" date="2020-09" db="EMBL/GenBank/DDBJ databases">
        <authorList>
            <person name="Sun Q."/>
            <person name="Kim S."/>
        </authorList>
    </citation>
    <scope>NUCLEOTIDE SEQUENCE</scope>
    <source>
        <strain evidence="1">KCTC 12711</strain>
    </source>
</reference>
<dbReference type="EMBL" id="BMXA01000001">
    <property type="protein sequence ID" value="GGZ98251.1"/>
    <property type="molecule type" value="Genomic_DNA"/>
</dbReference>
<sequence length="319" mass="35287">MRYVDCFNGDADGICALTQLRLHQPVESELVTGVKRDIKLLERIKVQQGDLVTVLDISLDKNRFELERVLGSGATVFYCDHHFAGEIPDHPKLTTLINTTPDVCTSLLINQQLKGRYLAWAVVGTFGDNLLKSARGLAKPLDLTDAQLNELELLGIYLNYNGYGAGLEDLYFDPAVLAQRTMQFASPFEFMLEDPETFGTLKHGYHSDMNHAAAMTPHHRSAEAEIYILPNEAWARRVSGVFGNDLANRAPDRAHAVLTERSDGQFLVSVRAPLNNKQHADVVCRQFATGGGRAAAAGINQLPASELTQFISVLCETYR</sequence>
<reference evidence="1" key="1">
    <citation type="journal article" date="2014" name="Int. J. Syst. Evol. Microbiol.">
        <title>Complete genome sequence of Corynebacterium casei LMG S-19264T (=DSM 44701T), isolated from a smear-ripened cheese.</title>
        <authorList>
            <consortium name="US DOE Joint Genome Institute (JGI-PGF)"/>
            <person name="Walter F."/>
            <person name="Albersmeier A."/>
            <person name="Kalinowski J."/>
            <person name="Ruckert C."/>
        </authorList>
    </citation>
    <scope>NUCLEOTIDE SEQUENCE</scope>
    <source>
        <strain evidence="1">KCTC 12711</strain>
    </source>
</reference>
<dbReference type="Proteomes" id="UP000614811">
    <property type="component" value="Unassembled WGS sequence"/>
</dbReference>
<dbReference type="RefSeq" id="WP_189398266.1">
    <property type="nucleotide sequence ID" value="NZ_BMXA01000001.1"/>
</dbReference>
<accession>A0A918RIG4</accession>
<comment type="caution">
    <text evidence="1">The sequence shown here is derived from an EMBL/GenBank/DDBJ whole genome shotgun (WGS) entry which is preliminary data.</text>
</comment>
<gene>
    <name evidence="1" type="ORF">GCM10008090_03320</name>
</gene>
<protein>
    <recommendedName>
        <fullName evidence="3">Acetyltransferase</fullName>
    </recommendedName>
</protein>
<evidence type="ECO:0000313" key="1">
    <source>
        <dbReference type="EMBL" id="GGZ98251.1"/>
    </source>
</evidence>